<dbReference type="RefSeq" id="WP_157853161.1">
    <property type="nucleotide sequence ID" value="NZ_BNEE01000006.1"/>
</dbReference>
<comment type="caution">
    <text evidence="1">The sequence shown here is derived from an EMBL/GenBank/DDBJ whole genome shotgun (WGS) entry which is preliminary data.</text>
</comment>
<accession>A0A919LFC3</accession>
<reference evidence="1" key="1">
    <citation type="submission" date="2020-09" db="EMBL/GenBank/DDBJ databases">
        <title>Whole genome shotgun sequence of Streptomyces xanthophaeus NBRC 12829.</title>
        <authorList>
            <person name="Komaki H."/>
            <person name="Tamura T."/>
        </authorList>
    </citation>
    <scope>NUCLEOTIDE SEQUENCE</scope>
    <source>
        <strain evidence="1">NBRC 12829</strain>
    </source>
</reference>
<dbReference type="Proteomes" id="UP000600026">
    <property type="component" value="Unassembled WGS sequence"/>
</dbReference>
<protein>
    <submittedName>
        <fullName evidence="1">Uncharacterized protein</fullName>
    </submittedName>
</protein>
<gene>
    <name evidence="1" type="ORF">Sxan_61250</name>
</gene>
<evidence type="ECO:0000313" key="2">
    <source>
        <dbReference type="Proteomes" id="UP000600026"/>
    </source>
</evidence>
<keyword evidence="2" id="KW-1185">Reference proteome</keyword>
<proteinExistence type="predicted"/>
<dbReference type="AlphaFoldDB" id="A0A919LFC3"/>
<sequence length="176" mass="19446">MSALLAAGAALAASLITGILTWLAGRSQLKQQSLDQQKARIEQLRRDTYARCGEHLMAYLAQLNNWTVLGWNAGEEDLRDVRRGATELRREGLSCTAAVSLVGPLAMVERFQDAHNRLLSVERKLVRALTIPRPTDEPSDLKFGYLDTYGTDRALEAFFGEARATLGFSEIDEPAP</sequence>
<dbReference type="EMBL" id="BNEE01000006">
    <property type="protein sequence ID" value="GHI88761.1"/>
    <property type="molecule type" value="Genomic_DNA"/>
</dbReference>
<name>A0A919LFC3_9ACTN</name>
<organism evidence="1 2">
    <name type="scientific">Streptomyces xanthophaeus</name>
    <dbReference type="NCBI Taxonomy" id="67385"/>
    <lineage>
        <taxon>Bacteria</taxon>
        <taxon>Bacillati</taxon>
        <taxon>Actinomycetota</taxon>
        <taxon>Actinomycetes</taxon>
        <taxon>Kitasatosporales</taxon>
        <taxon>Streptomycetaceae</taxon>
        <taxon>Streptomyces</taxon>
    </lineage>
</organism>
<evidence type="ECO:0000313" key="1">
    <source>
        <dbReference type="EMBL" id="GHI88761.1"/>
    </source>
</evidence>